<evidence type="ECO:0000259" key="2">
    <source>
        <dbReference type="Pfam" id="PF09699"/>
    </source>
</evidence>
<dbReference type="InterPro" id="IPR010177">
    <property type="entry name" value="Paired_CXXCH_1"/>
</dbReference>
<proteinExistence type="predicted"/>
<sequence>MKKRIITSLLLLFISLAIVWLFLPKITPYYSQLTQTRIGLNEDLQPQAQKEAHFVGSNKCKECHEEEHHNWKNSLHSKMIQDIKKDPSAVTADFSLLPKDADFTLKEAVYSIGSKFKQRYMIPAIINGEEDFRLGNYQWNEQTQKWQGFKPYKYWYSDAFPHDNKAFPTSKACDGCHFTGYMSTGKRVEASISCESCHGAGSLHSQNPESLMYKASLSDPVRSNEVCLQCHMRNRDMRLSDKNMTVKNLWMDAKDYPSGYEAGKPLIDYKLPAPFTHGKESKEFWANGSAKKNRTQGNEYVQDAMYAHGITCINCHNPHKLTNTAQKPEGNDACMKCHSMGSVIGPHQATLEQHTNHKADSKGSQCIECHMPKTAKHTGKSPLTVRSHRFKFTYPSETKFYKMPPETNACYSCHEDKSLDSLQKNLKEWGKVGWEVKR</sequence>
<dbReference type="Pfam" id="PF13435">
    <property type="entry name" value="Cytochrome_C554"/>
    <property type="match status" value="2"/>
</dbReference>
<dbReference type="Gene3D" id="1.10.1130.10">
    <property type="entry name" value="Flavocytochrome C3, Chain A"/>
    <property type="match status" value="3"/>
</dbReference>
<dbReference type="PANTHER" id="PTHR35038:SF8">
    <property type="entry name" value="C-TYPE POLYHEME CYTOCHROME OMCC"/>
    <property type="match status" value="1"/>
</dbReference>
<dbReference type="InterPro" id="IPR051829">
    <property type="entry name" value="Multiheme_Cytochr_ET"/>
</dbReference>
<protein>
    <submittedName>
        <fullName evidence="4">TPR domain protein</fullName>
    </submittedName>
</protein>
<evidence type="ECO:0000256" key="1">
    <source>
        <dbReference type="ARBA" id="ARBA00022729"/>
    </source>
</evidence>
<organism evidence="4">
    <name type="scientific">hydrothermal vent metagenome</name>
    <dbReference type="NCBI Taxonomy" id="652676"/>
    <lineage>
        <taxon>unclassified sequences</taxon>
        <taxon>metagenomes</taxon>
        <taxon>ecological metagenomes</taxon>
    </lineage>
</organism>
<feature type="domain" description="Doubled CXXCH motif" evidence="2">
    <location>
        <begin position="311"/>
        <end position="339"/>
    </location>
</feature>
<gene>
    <name evidence="4" type="ORF">MNB_SV-13-1875</name>
</gene>
<dbReference type="PANTHER" id="PTHR35038">
    <property type="entry name" value="DISSIMILATORY SULFITE REDUCTASE SIRA"/>
    <property type="match status" value="1"/>
</dbReference>
<keyword evidence="1" id="KW-0732">Signal</keyword>
<dbReference type="Pfam" id="PF09699">
    <property type="entry name" value="Paired_CXXCH_1"/>
    <property type="match status" value="1"/>
</dbReference>
<evidence type="ECO:0000313" key="4">
    <source>
        <dbReference type="EMBL" id="SFV62692.1"/>
    </source>
</evidence>
<dbReference type="SUPFAM" id="SSF48695">
    <property type="entry name" value="Multiheme cytochromes"/>
    <property type="match status" value="1"/>
</dbReference>
<reference evidence="4" key="1">
    <citation type="submission" date="2016-10" db="EMBL/GenBank/DDBJ databases">
        <authorList>
            <person name="de Groot N.N."/>
        </authorList>
    </citation>
    <scope>NUCLEOTIDE SEQUENCE</scope>
</reference>
<evidence type="ECO:0000259" key="3">
    <source>
        <dbReference type="Pfam" id="PF13435"/>
    </source>
</evidence>
<dbReference type="InterPro" id="IPR036280">
    <property type="entry name" value="Multihaem_cyt_sf"/>
</dbReference>
<feature type="domain" description="Cytochrome c-552/4" evidence="3">
    <location>
        <begin position="141"/>
        <end position="199"/>
    </location>
</feature>
<dbReference type="InterPro" id="IPR023155">
    <property type="entry name" value="Cyt_c-552/4"/>
</dbReference>
<dbReference type="AlphaFoldDB" id="A0A1W1CAE4"/>
<name>A0A1W1CAE4_9ZZZZ</name>
<feature type="domain" description="Cytochrome c-552/4" evidence="3">
    <location>
        <begin position="59"/>
        <end position="90"/>
    </location>
</feature>
<accession>A0A1W1CAE4</accession>
<dbReference type="EMBL" id="FPHM01000075">
    <property type="protein sequence ID" value="SFV62692.1"/>
    <property type="molecule type" value="Genomic_DNA"/>
</dbReference>